<organism evidence="16 17">
    <name type="scientific">Aspergillus tanneri</name>
    <dbReference type="NCBI Taxonomy" id="1220188"/>
    <lineage>
        <taxon>Eukaryota</taxon>
        <taxon>Fungi</taxon>
        <taxon>Dikarya</taxon>
        <taxon>Ascomycota</taxon>
        <taxon>Pezizomycotina</taxon>
        <taxon>Eurotiomycetes</taxon>
        <taxon>Eurotiomycetidae</taxon>
        <taxon>Eurotiales</taxon>
        <taxon>Aspergillaceae</taxon>
        <taxon>Aspergillus</taxon>
        <taxon>Aspergillus subgen. Circumdati</taxon>
    </lineage>
</organism>
<feature type="signal peptide" evidence="13">
    <location>
        <begin position="1"/>
        <end position="20"/>
    </location>
</feature>
<comment type="similarity">
    <text evidence="3">Belongs to the glycosyl hydrolase 16 family.</text>
</comment>
<name>A0A4S3JL86_9EURO</name>
<comment type="catalytic activity">
    <reaction evidence="1">
        <text>Endohydrolysis of (1-&gt;3)- or (1-&gt;4)-linkages in beta-D-glucans when the glucose residue whose reducing group is involved in the linkage to be hydrolyzed is itself substituted at C-3.</text>
        <dbReference type="EC" id="3.2.1.6"/>
    </reaction>
</comment>
<dbReference type="PROSITE" id="PS51762">
    <property type="entry name" value="GH16_2"/>
    <property type="match status" value="1"/>
</dbReference>
<evidence type="ECO:0000256" key="8">
    <source>
        <dbReference type="ARBA" id="ARBA00023001"/>
    </source>
</evidence>
<dbReference type="RefSeq" id="XP_033422888.1">
    <property type="nucleotide sequence ID" value="XM_033574870.1"/>
</dbReference>
<keyword evidence="8" id="KW-0119">Carbohydrate metabolism</keyword>
<keyword evidence="17" id="KW-1185">Reference proteome</keyword>
<evidence type="ECO:0000256" key="9">
    <source>
        <dbReference type="ARBA" id="ARBA00023136"/>
    </source>
</evidence>
<dbReference type="Gene3D" id="2.60.120.200">
    <property type="match status" value="1"/>
</dbReference>
<dbReference type="SUPFAM" id="SSF49899">
    <property type="entry name" value="Concanavalin A-like lectins/glucanases"/>
    <property type="match status" value="1"/>
</dbReference>
<dbReference type="Proteomes" id="UP000324241">
    <property type="component" value="Unassembled WGS sequence"/>
</dbReference>
<evidence type="ECO:0000313" key="16">
    <source>
        <dbReference type="EMBL" id="THC96252.1"/>
    </source>
</evidence>
<keyword evidence="8" id="KW-0624">Polysaccharide degradation</keyword>
<proteinExistence type="inferred from homology"/>
<dbReference type="InterPro" id="IPR013320">
    <property type="entry name" value="ConA-like_dom_sf"/>
</dbReference>
<evidence type="ECO:0000313" key="18">
    <source>
        <dbReference type="Proteomes" id="UP000324241"/>
    </source>
</evidence>
<evidence type="ECO:0000313" key="17">
    <source>
        <dbReference type="Proteomes" id="UP000308092"/>
    </source>
</evidence>
<dbReference type="EMBL" id="QUQM01000005">
    <property type="protein sequence ID" value="KAA8643526.1"/>
    <property type="molecule type" value="Genomic_DNA"/>
</dbReference>
<dbReference type="GO" id="GO:0030245">
    <property type="term" value="P:cellulose catabolic process"/>
    <property type="evidence" value="ECO:0007669"/>
    <property type="project" value="UniProtKB-KW"/>
</dbReference>
<evidence type="ECO:0000256" key="13">
    <source>
        <dbReference type="SAM" id="SignalP"/>
    </source>
</evidence>
<evidence type="ECO:0000256" key="3">
    <source>
        <dbReference type="ARBA" id="ARBA00006865"/>
    </source>
</evidence>
<keyword evidence="9" id="KW-0472">Membrane</keyword>
<feature type="compositionally biased region" description="Low complexity" evidence="12">
    <location>
        <begin position="329"/>
        <end position="342"/>
    </location>
</feature>
<evidence type="ECO:0000256" key="7">
    <source>
        <dbReference type="ARBA" id="ARBA00022801"/>
    </source>
</evidence>
<reference evidence="15 18" key="2">
    <citation type="submission" date="2019-08" db="EMBL/GenBank/DDBJ databases">
        <title>The genome sequence of a newly discovered highly antifungal drug resistant Aspergillus species, Aspergillus tanneri NIH 1004.</title>
        <authorList>
            <person name="Mounaud S."/>
            <person name="Singh I."/>
            <person name="Joardar V."/>
            <person name="Pakala S."/>
            <person name="Pakala S."/>
            <person name="Venepally P."/>
            <person name="Chung J.K."/>
            <person name="Losada L."/>
            <person name="Nierman W.C."/>
        </authorList>
    </citation>
    <scope>NUCLEOTIDE SEQUENCE [LARGE SCALE GENOMIC DNA]</scope>
    <source>
        <strain evidence="15 18">NIH1004</strain>
    </source>
</reference>
<feature type="domain" description="GH16" evidence="14">
    <location>
        <begin position="36"/>
        <end position="277"/>
    </location>
</feature>
<dbReference type="Pfam" id="PF26113">
    <property type="entry name" value="GH16_XgeA"/>
    <property type="match status" value="1"/>
</dbReference>
<dbReference type="GO" id="GO:0005886">
    <property type="term" value="C:plasma membrane"/>
    <property type="evidence" value="ECO:0007669"/>
    <property type="project" value="UniProtKB-SubCell"/>
</dbReference>
<keyword evidence="11" id="KW-0326">Glycosidase</keyword>
<evidence type="ECO:0000259" key="14">
    <source>
        <dbReference type="PROSITE" id="PS51762"/>
    </source>
</evidence>
<dbReference type="PANTHER" id="PTHR10963">
    <property type="entry name" value="GLYCOSYL HYDROLASE-RELATED"/>
    <property type="match status" value="1"/>
</dbReference>
<gene>
    <name evidence="15" type="ORF">ATNIH1004_010295</name>
    <name evidence="16" type="ORF">EYZ11_004286</name>
</gene>
<dbReference type="OrthoDB" id="192832at2759"/>
<feature type="chain" id="PRO_5033833398" description="endo-1,3(4)-beta-glucanase" evidence="13">
    <location>
        <begin position="21"/>
        <end position="356"/>
    </location>
</feature>
<feature type="region of interest" description="Disordered" evidence="12">
    <location>
        <begin position="322"/>
        <end position="356"/>
    </location>
</feature>
<protein>
    <recommendedName>
        <fullName evidence="4">endo-1,3(4)-beta-glucanase</fullName>
        <ecNumber evidence="4">3.2.1.6</ecNumber>
    </recommendedName>
</protein>
<keyword evidence="6" id="KW-0325">Glycoprotein</keyword>
<dbReference type="GeneID" id="54332997"/>
<comment type="caution">
    <text evidence="16">The sequence shown here is derived from an EMBL/GenBank/DDBJ whole genome shotgun (WGS) entry which is preliminary data.</text>
</comment>
<keyword evidence="10" id="KW-0449">Lipoprotein</keyword>
<evidence type="ECO:0000256" key="6">
    <source>
        <dbReference type="ARBA" id="ARBA00022622"/>
    </source>
</evidence>
<dbReference type="InterPro" id="IPR050546">
    <property type="entry name" value="Glycosyl_Hydrlase_16"/>
</dbReference>
<dbReference type="GO" id="GO:0052861">
    <property type="term" value="F:endo-1,3(4)-beta-glucanase activity"/>
    <property type="evidence" value="ECO:0007669"/>
    <property type="project" value="UniProtKB-EC"/>
</dbReference>
<dbReference type="STRING" id="1220188.A0A4S3JL86"/>
<dbReference type="VEuPathDB" id="FungiDB:EYZ11_004286"/>
<evidence type="ECO:0000256" key="1">
    <source>
        <dbReference type="ARBA" id="ARBA00000124"/>
    </source>
</evidence>
<keyword evidence="13" id="KW-0732">Signal</keyword>
<evidence type="ECO:0000256" key="12">
    <source>
        <dbReference type="SAM" id="MobiDB-lite"/>
    </source>
</evidence>
<dbReference type="Proteomes" id="UP000308092">
    <property type="component" value="Unassembled WGS sequence"/>
</dbReference>
<keyword evidence="7" id="KW-0378">Hydrolase</keyword>
<dbReference type="GO" id="GO:0098552">
    <property type="term" value="C:side of membrane"/>
    <property type="evidence" value="ECO:0007669"/>
    <property type="project" value="UniProtKB-KW"/>
</dbReference>
<comment type="subcellular location">
    <subcellularLocation>
        <location evidence="2">Cell membrane</location>
        <topology evidence="2">Lipid-anchor</topology>
        <topology evidence="2">GPI-anchor</topology>
    </subcellularLocation>
</comment>
<reference evidence="16 17" key="1">
    <citation type="submission" date="2019-03" db="EMBL/GenBank/DDBJ databases">
        <title>The genome sequence of a newly discovered highly antifungal drug resistant Aspergillus species, Aspergillus tanneri NIH 1004.</title>
        <authorList>
            <person name="Mounaud S."/>
            <person name="Singh I."/>
            <person name="Joardar V."/>
            <person name="Pakala S."/>
            <person name="Pakala S."/>
            <person name="Venepally P."/>
            <person name="Hoover J."/>
            <person name="Nierman W."/>
            <person name="Chung J."/>
            <person name="Losada L."/>
        </authorList>
    </citation>
    <scope>NUCLEOTIDE SEQUENCE [LARGE SCALE GENOMIC DNA]</scope>
    <source>
        <strain evidence="16 17">NIH1004</strain>
    </source>
</reference>
<evidence type="ECO:0000256" key="11">
    <source>
        <dbReference type="ARBA" id="ARBA00023295"/>
    </source>
</evidence>
<evidence type="ECO:0000256" key="2">
    <source>
        <dbReference type="ARBA" id="ARBA00004609"/>
    </source>
</evidence>
<keyword evidence="5" id="KW-1003">Cell membrane</keyword>
<keyword evidence="6" id="KW-0336">GPI-anchor</keyword>
<evidence type="ECO:0000313" key="15">
    <source>
        <dbReference type="EMBL" id="KAA8643526.1"/>
    </source>
</evidence>
<dbReference type="CDD" id="cd02181">
    <property type="entry name" value="GH16_fungal_Lam16A_glucanase"/>
    <property type="match status" value="1"/>
</dbReference>
<dbReference type="FunFam" id="2.60.120.200:FF:000114">
    <property type="entry name" value="Probable endo-1,3(4)-beta-glucanase NFIA_089530"/>
    <property type="match status" value="1"/>
</dbReference>
<dbReference type="AlphaFoldDB" id="A0A4S3JL86"/>
<dbReference type="InterPro" id="IPR000757">
    <property type="entry name" value="Beta-glucanase-like"/>
</dbReference>
<dbReference type="PANTHER" id="PTHR10963:SF24">
    <property type="entry name" value="GLYCOSIDASE C21B10.07-RELATED"/>
    <property type="match status" value="1"/>
</dbReference>
<dbReference type="EMBL" id="SOSA01000122">
    <property type="protein sequence ID" value="THC96252.1"/>
    <property type="molecule type" value="Genomic_DNA"/>
</dbReference>
<accession>A0A4S3JL86</accession>
<evidence type="ECO:0000256" key="4">
    <source>
        <dbReference type="ARBA" id="ARBA00012599"/>
    </source>
</evidence>
<feature type="compositionally biased region" description="Basic residues" evidence="12">
    <location>
        <begin position="344"/>
        <end position="356"/>
    </location>
</feature>
<evidence type="ECO:0000256" key="10">
    <source>
        <dbReference type="ARBA" id="ARBA00023288"/>
    </source>
</evidence>
<sequence length="356" mass="37667">MHVFSTLFPVLGFSAQLATAAYTLRDDYGPSFFDKFTFFTAPDPTNGFVKYVDRQTAQNSGLISTDGSIRMGVDSTNVAPGGRQSVRITSNQAYDRGLFILDLDHMPGGICGTWPAFWLVGPNWPNNGEVDIIEGVNDQSKNKMALHTSDGCKIDNTGFSGSLTTSNCFISAPGQDANAGCGIEAPSPQSYGTGFNGNGGGVFATEITGSAISIWFFPHGRVPGDIGSGNPNPSSWGTPDGRFAGACDINAHFKGLQIVFDTTFCGDWAGGVWGSSGCASKAGSCQDFVANNPSAFTDAFWKINSLKVYQSNNAANVLQQTSPGSVHIPSSTPSSTPTTTTSYVKRHHQGRHAHIM</sequence>
<keyword evidence="8" id="KW-0136">Cellulose degradation</keyword>
<dbReference type="EC" id="3.2.1.6" evidence="4"/>
<evidence type="ECO:0000256" key="5">
    <source>
        <dbReference type="ARBA" id="ARBA00022475"/>
    </source>
</evidence>